<feature type="domain" description="Globin-sensor" evidence="2">
    <location>
        <begin position="24"/>
        <end position="202"/>
    </location>
</feature>
<gene>
    <name evidence="3" type="ORF">EURHEDRAFT_457537</name>
</gene>
<dbReference type="GO" id="GO:0020037">
    <property type="term" value="F:heme binding"/>
    <property type="evidence" value="ECO:0007669"/>
    <property type="project" value="InterPro"/>
</dbReference>
<sequence length="278" mass="32025">MNPTFDTDRPIKHVSRKAIYTRLEARIDYLRSFLDFNTDDIEALESGNKYIKALIPAVVNMVYKKLLEHDITARVFMTYDTSNEKPIEDFFNEESPQIKRRKMFLRWYLIKICSDPTQMEFWRYLNKVGMMHCGQERLHKLNVEYIHIGACLGYIQDIFTEALMSHPRLSLQRKVALLRAINKIIWIQNDLFAKWRIRDGEEFADEMSEVIIDDKEGYLGEKKILGDGSTSGSSTDDDRSSFKSSIAPSGQSIAPSPVCPFTGASRGDSGTETKIWAE</sequence>
<evidence type="ECO:0000256" key="1">
    <source>
        <dbReference type="SAM" id="MobiDB-lite"/>
    </source>
</evidence>
<dbReference type="GO" id="GO:0019825">
    <property type="term" value="F:oxygen binding"/>
    <property type="evidence" value="ECO:0007669"/>
    <property type="project" value="InterPro"/>
</dbReference>
<feature type="compositionally biased region" description="Basic and acidic residues" evidence="1">
    <location>
        <begin position="269"/>
        <end position="278"/>
    </location>
</feature>
<accession>A0A017SBQ6</accession>
<dbReference type="PANTHER" id="PTHR42071:SF1">
    <property type="entry name" value="GLOBIN-SENSOR DOMAIN-CONTAINING PROTEIN"/>
    <property type="match status" value="1"/>
</dbReference>
<evidence type="ECO:0000259" key="2">
    <source>
        <dbReference type="Pfam" id="PF11563"/>
    </source>
</evidence>
<feature type="region of interest" description="Disordered" evidence="1">
    <location>
        <begin position="224"/>
        <end position="278"/>
    </location>
</feature>
<dbReference type="SUPFAM" id="SSF46458">
    <property type="entry name" value="Globin-like"/>
    <property type="match status" value="1"/>
</dbReference>
<name>A0A017SBQ6_ASPRC</name>
<proteinExistence type="predicted"/>
<dbReference type="AlphaFoldDB" id="A0A017SBQ6"/>
<dbReference type="RefSeq" id="XP_040638070.1">
    <property type="nucleotide sequence ID" value="XM_040784433.1"/>
</dbReference>
<protein>
    <recommendedName>
        <fullName evidence="2">Globin-sensor domain-containing protein</fullName>
    </recommendedName>
</protein>
<evidence type="ECO:0000313" key="4">
    <source>
        <dbReference type="Proteomes" id="UP000019804"/>
    </source>
</evidence>
<keyword evidence="4" id="KW-1185">Reference proteome</keyword>
<dbReference type="Pfam" id="PF11563">
    <property type="entry name" value="Protoglobin"/>
    <property type="match status" value="1"/>
</dbReference>
<organism evidence="3 4">
    <name type="scientific">Aspergillus ruber (strain CBS 135680)</name>
    <dbReference type="NCBI Taxonomy" id="1388766"/>
    <lineage>
        <taxon>Eukaryota</taxon>
        <taxon>Fungi</taxon>
        <taxon>Dikarya</taxon>
        <taxon>Ascomycota</taxon>
        <taxon>Pezizomycotina</taxon>
        <taxon>Eurotiomycetes</taxon>
        <taxon>Eurotiomycetidae</taxon>
        <taxon>Eurotiales</taxon>
        <taxon>Aspergillaceae</taxon>
        <taxon>Aspergillus</taxon>
        <taxon>Aspergillus subgen. Aspergillus</taxon>
    </lineage>
</organism>
<dbReference type="HOGENOM" id="CLU_063074_0_0_1"/>
<reference evidence="4" key="1">
    <citation type="journal article" date="2014" name="Nat. Commun.">
        <title>Genomic adaptations of the halophilic Dead Sea filamentous fungus Eurotium rubrum.</title>
        <authorList>
            <person name="Kis-Papo T."/>
            <person name="Weig A.R."/>
            <person name="Riley R."/>
            <person name="Persoh D."/>
            <person name="Salamov A."/>
            <person name="Sun H."/>
            <person name="Lipzen A."/>
            <person name="Wasser S.P."/>
            <person name="Rambold G."/>
            <person name="Grigoriev I.V."/>
            <person name="Nevo E."/>
        </authorList>
    </citation>
    <scope>NUCLEOTIDE SEQUENCE [LARGE SCALE GENOMIC DNA]</scope>
    <source>
        <strain evidence="4">CBS 135680</strain>
    </source>
</reference>
<dbReference type="GeneID" id="63699557"/>
<dbReference type="EMBL" id="KK088426">
    <property type="protein sequence ID" value="EYE94382.1"/>
    <property type="molecule type" value="Genomic_DNA"/>
</dbReference>
<dbReference type="InterPro" id="IPR044398">
    <property type="entry name" value="Globin-sensor_dom"/>
</dbReference>
<dbReference type="InterPro" id="IPR012292">
    <property type="entry name" value="Globin/Proto"/>
</dbReference>
<feature type="compositionally biased region" description="Polar residues" evidence="1">
    <location>
        <begin position="242"/>
        <end position="254"/>
    </location>
</feature>
<dbReference type="PANTHER" id="PTHR42071">
    <property type="entry name" value="PROTOGLOBIN DOMAIN-CONTAINING PROTEIN"/>
    <property type="match status" value="1"/>
</dbReference>
<dbReference type="Gene3D" id="1.10.490.10">
    <property type="entry name" value="Globins"/>
    <property type="match status" value="1"/>
</dbReference>
<dbReference type="OrthoDB" id="10027058at2759"/>
<evidence type="ECO:0000313" key="3">
    <source>
        <dbReference type="EMBL" id="EYE94382.1"/>
    </source>
</evidence>
<dbReference type="Proteomes" id="UP000019804">
    <property type="component" value="Unassembled WGS sequence"/>
</dbReference>
<dbReference type="InterPro" id="IPR009050">
    <property type="entry name" value="Globin-like_sf"/>
</dbReference>